<dbReference type="EMBL" id="AWVF01000369">
    <property type="protein sequence ID" value="ERJ89934.1"/>
    <property type="molecule type" value="Genomic_DNA"/>
</dbReference>
<dbReference type="AlphaFoldDB" id="U2LKA9"/>
<gene>
    <name evidence="1" type="ORF">RUMCAL_02900</name>
</gene>
<accession>U2LKA9</accession>
<sequence length="39" mass="5025">MLLDYHSARDSVLLLRQWLRWRLQQWWLRMWLLIADTLK</sequence>
<dbReference type="PATRIC" id="fig|411473.3.peg.2435"/>
<evidence type="ECO:0000313" key="2">
    <source>
        <dbReference type="Proteomes" id="UP000016662"/>
    </source>
</evidence>
<keyword evidence="2" id="KW-1185">Reference proteome</keyword>
<organism evidence="1 2">
    <name type="scientific">Ruminococcus callidus ATCC 27760</name>
    <dbReference type="NCBI Taxonomy" id="411473"/>
    <lineage>
        <taxon>Bacteria</taxon>
        <taxon>Bacillati</taxon>
        <taxon>Bacillota</taxon>
        <taxon>Clostridia</taxon>
        <taxon>Eubacteriales</taxon>
        <taxon>Oscillospiraceae</taxon>
        <taxon>Ruminococcus</taxon>
    </lineage>
</organism>
<protein>
    <submittedName>
        <fullName evidence="1">Uncharacterized protein</fullName>
    </submittedName>
</protein>
<reference evidence="1 2" key="1">
    <citation type="submission" date="2013-07" db="EMBL/GenBank/DDBJ databases">
        <authorList>
            <person name="Weinstock G."/>
            <person name="Sodergren E."/>
            <person name="Wylie T."/>
            <person name="Fulton L."/>
            <person name="Fulton R."/>
            <person name="Fronick C."/>
            <person name="O'Laughlin M."/>
            <person name="Godfrey J."/>
            <person name="Miner T."/>
            <person name="Herter B."/>
            <person name="Appelbaum E."/>
            <person name="Cordes M."/>
            <person name="Lek S."/>
            <person name="Wollam A."/>
            <person name="Pepin K.H."/>
            <person name="Palsikar V.B."/>
            <person name="Mitreva M."/>
            <person name="Wilson R.K."/>
        </authorList>
    </citation>
    <scope>NUCLEOTIDE SEQUENCE [LARGE SCALE GENOMIC DNA]</scope>
    <source>
        <strain evidence="1 2">ATCC 27760</strain>
    </source>
</reference>
<name>U2LKA9_9FIRM</name>
<dbReference type="HOGENOM" id="CLU_3316445_0_0_9"/>
<comment type="caution">
    <text evidence="1">The sequence shown here is derived from an EMBL/GenBank/DDBJ whole genome shotgun (WGS) entry which is preliminary data.</text>
</comment>
<evidence type="ECO:0000313" key="1">
    <source>
        <dbReference type="EMBL" id="ERJ89934.1"/>
    </source>
</evidence>
<proteinExistence type="predicted"/>
<dbReference type="Proteomes" id="UP000016662">
    <property type="component" value="Unassembled WGS sequence"/>
</dbReference>